<dbReference type="GO" id="GO:0016746">
    <property type="term" value="F:acyltransferase activity"/>
    <property type="evidence" value="ECO:0007669"/>
    <property type="project" value="UniProtKB-KW"/>
</dbReference>
<organism evidence="2 3">
    <name type="scientific">Leptospira johnsonii</name>
    <dbReference type="NCBI Taxonomy" id="1917820"/>
    <lineage>
        <taxon>Bacteria</taxon>
        <taxon>Pseudomonadati</taxon>
        <taxon>Spirochaetota</taxon>
        <taxon>Spirochaetia</taxon>
        <taxon>Leptospirales</taxon>
        <taxon>Leptospiraceae</taxon>
        <taxon>Leptospira</taxon>
    </lineage>
</organism>
<evidence type="ECO:0000313" key="3">
    <source>
        <dbReference type="Proteomes" id="UP000245076"/>
    </source>
</evidence>
<dbReference type="EMBL" id="BFAY01000011">
    <property type="protein sequence ID" value="GBF40175.1"/>
    <property type="molecule type" value="Genomic_DNA"/>
</dbReference>
<dbReference type="Proteomes" id="UP000245076">
    <property type="component" value="Unassembled WGS sequence"/>
</dbReference>
<evidence type="ECO:0000256" key="1">
    <source>
        <dbReference type="SAM" id="Phobius"/>
    </source>
</evidence>
<comment type="caution">
    <text evidence="2">The sequence shown here is derived from an EMBL/GenBank/DDBJ whole genome shotgun (WGS) entry which is preliminary data.</text>
</comment>
<keyword evidence="1" id="KW-1133">Transmembrane helix</keyword>
<evidence type="ECO:0000313" key="2">
    <source>
        <dbReference type="EMBL" id="GBF40175.1"/>
    </source>
</evidence>
<gene>
    <name evidence="2" type="ORF">LPTSP1_31890</name>
</gene>
<feature type="transmembrane region" description="Helical" evidence="1">
    <location>
        <begin position="20"/>
        <end position="36"/>
    </location>
</feature>
<keyword evidence="2" id="KW-0012">Acyltransferase</keyword>
<keyword evidence="2" id="KW-0808">Transferase</keyword>
<proteinExistence type="predicted"/>
<sequence>MLKYLFSKNESELPALNGLRALSIFLVILFHIGVIFKTENPILINVFQNLRAGVYSSS</sequence>
<dbReference type="RefSeq" id="WP_245915602.1">
    <property type="nucleotide sequence ID" value="NZ_BFAY01000011.1"/>
</dbReference>
<keyword evidence="3" id="KW-1185">Reference proteome</keyword>
<reference evidence="2 3" key="1">
    <citation type="submission" date="2018-02" db="EMBL/GenBank/DDBJ databases">
        <title>Novel Leptospira species isolated from soil and water in Japan.</title>
        <authorList>
            <person name="Nakao R."/>
            <person name="Masuzawa T."/>
        </authorList>
    </citation>
    <scope>NUCLEOTIDE SEQUENCE [LARGE SCALE GENOMIC DNA]</scope>
    <source>
        <strain evidence="2 3">E8</strain>
    </source>
</reference>
<keyword evidence="1" id="KW-0812">Transmembrane</keyword>
<keyword evidence="1" id="KW-0472">Membrane</keyword>
<accession>A0A2P2D6B5</accession>
<protein>
    <submittedName>
        <fullName evidence="2">Acyltransferase</fullName>
    </submittedName>
</protein>
<dbReference type="AlphaFoldDB" id="A0A2P2D6B5"/>
<name>A0A2P2D6B5_9LEPT</name>